<dbReference type="InterPro" id="IPR031430">
    <property type="entry name" value="Osw5"/>
</dbReference>
<evidence type="ECO:0000256" key="5">
    <source>
        <dbReference type="SAM" id="MobiDB-lite"/>
    </source>
</evidence>
<evidence type="ECO:0000256" key="6">
    <source>
        <dbReference type="SAM" id="Phobius"/>
    </source>
</evidence>
<evidence type="ECO:0000256" key="4">
    <source>
        <dbReference type="ARBA" id="ARBA00023136"/>
    </source>
</evidence>
<comment type="subcellular location">
    <subcellularLocation>
        <location evidence="1">Membrane</location>
        <topology evidence="1">Multi-pass membrane protein</topology>
    </subcellularLocation>
</comment>
<feature type="transmembrane region" description="Helical" evidence="6">
    <location>
        <begin position="282"/>
        <end position="300"/>
    </location>
</feature>
<name>A0A1G4KKK1_9SACH</name>
<feature type="transmembrane region" description="Helical" evidence="6">
    <location>
        <begin position="307"/>
        <end position="331"/>
    </location>
</feature>
<accession>A0A1G4KKK1</accession>
<feature type="compositionally biased region" description="Basic residues" evidence="5">
    <location>
        <begin position="1"/>
        <end position="15"/>
    </location>
</feature>
<feature type="compositionally biased region" description="Basic and acidic residues" evidence="5">
    <location>
        <begin position="34"/>
        <end position="46"/>
    </location>
</feature>
<dbReference type="Proteomes" id="UP000189911">
    <property type="component" value="Chromosome G"/>
</dbReference>
<proteinExistence type="predicted"/>
<keyword evidence="4 6" id="KW-0472">Membrane</keyword>
<dbReference type="EMBL" id="LT598453">
    <property type="protein sequence ID" value="SCV05075.1"/>
    <property type="molecule type" value="Genomic_DNA"/>
</dbReference>
<evidence type="ECO:0000256" key="3">
    <source>
        <dbReference type="ARBA" id="ARBA00022989"/>
    </source>
</evidence>
<sequence>MSKGPKSRPKHRKKTKDAIKQREQPKSRVLTRKSTNENDNGNRRVAQEPTTPRATYEEFLLRTDAIENWPTTYLENGDFFVETIRSAASETDLGGGSPSDNDQNSCSVSDEFRHYDVLDELLCEQVDPAFSLVPTPNSRAASVLVAKTANNSFDWEISDESNDSLSWSELVLDAQARIQTVHAKFYTGFWTGVVNIGLQASAWTEKLYELIIKAGEEQSLETNKNYKRTKKQRLRLLVSRTFKYSQAHPYSALFIFSFSATFAPVLIVFITIMSIFSLLMSLFYLGIFLSVSAVASVLILPLMGMSMFFASGVVVCGFFSNIFFRLAQFVYGSSTVYTNKSLRSVADQIPPSVGFAESTGGGRNTTLVSKFSNYYKRQDLGPPEPILISGADIPVKSLGIPMTM</sequence>
<gene>
    <name evidence="7" type="ORF">LANO_0G17920G</name>
</gene>
<feature type="compositionally biased region" description="Basic and acidic residues" evidence="5">
    <location>
        <begin position="16"/>
        <end position="26"/>
    </location>
</feature>
<evidence type="ECO:0000256" key="2">
    <source>
        <dbReference type="ARBA" id="ARBA00022692"/>
    </source>
</evidence>
<organism evidence="7 8">
    <name type="scientific">Lachancea nothofagi CBS 11611</name>
    <dbReference type="NCBI Taxonomy" id="1266666"/>
    <lineage>
        <taxon>Eukaryota</taxon>
        <taxon>Fungi</taxon>
        <taxon>Dikarya</taxon>
        <taxon>Ascomycota</taxon>
        <taxon>Saccharomycotina</taxon>
        <taxon>Saccharomycetes</taxon>
        <taxon>Saccharomycetales</taxon>
        <taxon>Saccharomycetaceae</taxon>
        <taxon>Lachancea</taxon>
    </lineage>
</organism>
<keyword evidence="8" id="KW-1185">Reference proteome</keyword>
<dbReference type="OrthoDB" id="4035996at2759"/>
<keyword evidence="3 6" id="KW-1133">Transmembrane helix</keyword>
<dbReference type="GO" id="GO:0016020">
    <property type="term" value="C:membrane"/>
    <property type="evidence" value="ECO:0007669"/>
    <property type="project" value="UniProtKB-SubCell"/>
</dbReference>
<dbReference type="AlphaFoldDB" id="A0A1G4KKK1"/>
<evidence type="ECO:0000256" key="1">
    <source>
        <dbReference type="ARBA" id="ARBA00004141"/>
    </source>
</evidence>
<dbReference type="Pfam" id="PF17062">
    <property type="entry name" value="Osw5"/>
    <property type="match status" value="1"/>
</dbReference>
<keyword evidence="2 6" id="KW-0812">Transmembrane</keyword>
<feature type="region of interest" description="Disordered" evidence="5">
    <location>
        <begin position="1"/>
        <end position="55"/>
    </location>
</feature>
<evidence type="ECO:0000313" key="8">
    <source>
        <dbReference type="Proteomes" id="UP000189911"/>
    </source>
</evidence>
<evidence type="ECO:0000313" key="7">
    <source>
        <dbReference type="EMBL" id="SCV05075.1"/>
    </source>
</evidence>
<reference evidence="8" key="1">
    <citation type="submission" date="2016-03" db="EMBL/GenBank/DDBJ databases">
        <authorList>
            <person name="Devillers Hugo."/>
        </authorList>
    </citation>
    <scope>NUCLEOTIDE SEQUENCE [LARGE SCALE GENOMIC DNA]</scope>
</reference>
<protein>
    <submittedName>
        <fullName evidence="7">LANO_0G17920g1_1</fullName>
    </submittedName>
</protein>
<feature type="transmembrane region" description="Helical" evidence="6">
    <location>
        <begin position="250"/>
        <end position="276"/>
    </location>
</feature>